<dbReference type="RefSeq" id="WP_145058149.1">
    <property type="nucleotide sequence ID" value="NZ_CP036433.1"/>
</dbReference>
<accession>A0A518E3P5</accession>
<evidence type="ECO:0000313" key="1">
    <source>
        <dbReference type="EMBL" id="QDU98692.1"/>
    </source>
</evidence>
<dbReference type="KEGG" id="lcre:Pla8534_65650"/>
<keyword evidence="2" id="KW-1185">Reference proteome</keyword>
<evidence type="ECO:0000313" key="2">
    <source>
        <dbReference type="Proteomes" id="UP000317648"/>
    </source>
</evidence>
<dbReference type="EMBL" id="CP036433">
    <property type="protein sequence ID" value="QDU98692.1"/>
    <property type="molecule type" value="Genomic_DNA"/>
</dbReference>
<sequence length="88" mass="10513">MWTEEDALKFINEEQLPISEMAFGRKYKVQVDLTESWANGWVFYLSSVEDEVSEVDYVPYVVEKHLEKCEIVGSRGLRRTIEDFYRQR</sequence>
<reference evidence="1 2" key="1">
    <citation type="submission" date="2019-02" db="EMBL/GenBank/DDBJ databases">
        <title>Deep-cultivation of Planctomycetes and their phenomic and genomic characterization uncovers novel biology.</title>
        <authorList>
            <person name="Wiegand S."/>
            <person name="Jogler M."/>
            <person name="Boedeker C."/>
            <person name="Pinto D."/>
            <person name="Vollmers J."/>
            <person name="Rivas-Marin E."/>
            <person name="Kohn T."/>
            <person name="Peeters S.H."/>
            <person name="Heuer A."/>
            <person name="Rast P."/>
            <person name="Oberbeckmann S."/>
            <person name="Bunk B."/>
            <person name="Jeske O."/>
            <person name="Meyerdierks A."/>
            <person name="Storesund J.E."/>
            <person name="Kallscheuer N."/>
            <person name="Luecker S."/>
            <person name="Lage O.M."/>
            <person name="Pohl T."/>
            <person name="Merkel B.J."/>
            <person name="Hornburger P."/>
            <person name="Mueller R.-W."/>
            <person name="Bruemmer F."/>
            <person name="Labrenz M."/>
            <person name="Spormann A.M."/>
            <person name="Op den Camp H."/>
            <person name="Overmann J."/>
            <person name="Amann R."/>
            <person name="Jetten M.S.M."/>
            <person name="Mascher T."/>
            <person name="Medema M.H."/>
            <person name="Devos D.P."/>
            <person name="Kaster A.-K."/>
            <person name="Ovreas L."/>
            <person name="Rohde M."/>
            <person name="Galperin M.Y."/>
            <person name="Jogler C."/>
        </authorList>
    </citation>
    <scope>NUCLEOTIDE SEQUENCE [LARGE SCALE GENOMIC DNA]</scope>
    <source>
        <strain evidence="1 2">Pla85_3_4</strain>
    </source>
</reference>
<organism evidence="1 2">
    <name type="scientific">Lignipirellula cremea</name>
    <dbReference type="NCBI Taxonomy" id="2528010"/>
    <lineage>
        <taxon>Bacteria</taxon>
        <taxon>Pseudomonadati</taxon>
        <taxon>Planctomycetota</taxon>
        <taxon>Planctomycetia</taxon>
        <taxon>Pirellulales</taxon>
        <taxon>Pirellulaceae</taxon>
        <taxon>Lignipirellula</taxon>
    </lineage>
</organism>
<proteinExistence type="predicted"/>
<dbReference type="Proteomes" id="UP000317648">
    <property type="component" value="Chromosome"/>
</dbReference>
<gene>
    <name evidence="1" type="ORF">Pla8534_65650</name>
</gene>
<name>A0A518E3P5_9BACT</name>
<protein>
    <submittedName>
        <fullName evidence="1">Uncharacterized protein</fullName>
    </submittedName>
</protein>
<dbReference type="AlphaFoldDB" id="A0A518E3P5"/>